<evidence type="ECO:0000256" key="1">
    <source>
        <dbReference type="SAM" id="Phobius"/>
    </source>
</evidence>
<feature type="transmembrane region" description="Helical" evidence="1">
    <location>
        <begin position="12"/>
        <end position="40"/>
    </location>
</feature>
<organism evidence="2 3">
    <name type="scientific">Actinomadura bangladeshensis</name>
    <dbReference type="NCBI Taxonomy" id="453573"/>
    <lineage>
        <taxon>Bacteria</taxon>
        <taxon>Bacillati</taxon>
        <taxon>Actinomycetota</taxon>
        <taxon>Actinomycetes</taxon>
        <taxon>Streptosporangiales</taxon>
        <taxon>Thermomonosporaceae</taxon>
        <taxon>Actinomadura</taxon>
    </lineage>
</organism>
<keyword evidence="1" id="KW-0812">Transmembrane</keyword>
<keyword evidence="1" id="KW-1133">Transmembrane helix</keyword>
<keyword evidence="1" id="KW-0472">Membrane</keyword>
<dbReference type="EMBL" id="JAAGLI010000768">
    <property type="protein sequence ID" value="NEA26440.1"/>
    <property type="molecule type" value="Genomic_DNA"/>
</dbReference>
<comment type="caution">
    <text evidence="2">The sequence shown here is derived from an EMBL/GenBank/DDBJ whole genome shotgun (WGS) entry which is preliminary data.</text>
</comment>
<dbReference type="AlphaFoldDB" id="A0A6L9QLS6"/>
<protein>
    <submittedName>
        <fullName evidence="2">Uncharacterized protein</fullName>
    </submittedName>
</protein>
<gene>
    <name evidence="2" type="ORF">G3I70_28670</name>
</gene>
<reference evidence="2 3" key="1">
    <citation type="submission" date="2020-01" db="EMBL/GenBank/DDBJ databases">
        <title>Insect and environment-associated Actinomycetes.</title>
        <authorList>
            <person name="Currrie C."/>
            <person name="Chevrette M."/>
            <person name="Carlson C."/>
            <person name="Stubbendieck R."/>
            <person name="Wendt-Pienkowski E."/>
        </authorList>
    </citation>
    <scope>NUCLEOTIDE SEQUENCE [LARGE SCALE GENOMIC DNA]</scope>
    <source>
        <strain evidence="2 3">SID10258</strain>
    </source>
</reference>
<proteinExistence type="predicted"/>
<name>A0A6L9QLS6_9ACTN</name>
<evidence type="ECO:0000313" key="3">
    <source>
        <dbReference type="Proteomes" id="UP000475532"/>
    </source>
</evidence>
<feature type="non-terminal residue" evidence="2">
    <location>
        <position position="1"/>
    </location>
</feature>
<accession>A0A6L9QLS6</accession>
<evidence type="ECO:0000313" key="2">
    <source>
        <dbReference type="EMBL" id="NEA26440.1"/>
    </source>
</evidence>
<sequence>RPVATWIWAPGAAVAVALTVAGYAAAAPAGLCVSAAGTLVHAWRRRVRT</sequence>
<dbReference type="Proteomes" id="UP000475532">
    <property type="component" value="Unassembled WGS sequence"/>
</dbReference>